<comment type="similarity">
    <text evidence="2">Belongs to the alpha-IPM synthase/homocitrate synthase family.</text>
</comment>
<feature type="domain" description="Pyruvate carboxyltransferase" evidence="3">
    <location>
        <begin position="12"/>
        <end position="263"/>
    </location>
</feature>
<protein>
    <submittedName>
        <fullName evidence="4">Homocitrate synthase</fullName>
        <ecNumber evidence="4">2.3.3.14</ecNumber>
    </submittedName>
</protein>
<evidence type="ECO:0000313" key="5">
    <source>
        <dbReference type="Proteomes" id="UP000596739"/>
    </source>
</evidence>
<dbReference type="InterPro" id="IPR013477">
    <property type="entry name" value="NifV/FrbC"/>
</dbReference>
<dbReference type="Proteomes" id="UP000596739">
    <property type="component" value="Unassembled WGS sequence"/>
</dbReference>
<dbReference type="PANTHER" id="PTHR42880">
    <property type="entry name" value="HOMOCITRATE SYNTHASE"/>
    <property type="match status" value="1"/>
</dbReference>
<dbReference type="InterPro" id="IPR013785">
    <property type="entry name" value="Aldolase_TIM"/>
</dbReference>
<dbReference type="PROSITE" id="PS00815">
    <property type="entry name" value="AIPM_HOMOCIT_SYNTH_1"/>
    <property type="match status" value="1"/>
</dbReference>
<dbReference type="NCBIfam" id="TIGR02660">
    <property type="entry name" value="nifV_homocitr"/>
    <property type="match status" value="1"/>
</dbReference>
<sequence length="381" mass="42074">MAVFEKETGKKIYIVDTTLRDGEQTAGVVFANHEKISIAEMLSDLGVDQLEVGIPTMGGDEKQAIKAIVKKGLKSSIMAWNRAVISDIEQSIDCGVDAVAISISVSDIHIQHKLQTSREWVIENMLKAVEFAKKNGLYVSVNGEDASRADNKFLVQFINEAKKAGADRFRYCDTVGIMHPAKIQQEISFLRDNTNFDIEMHTHNDFGMATANALAGLAGGATHLGVTVNGLGERAGNAALEEVLMALKHVYGYDVHVDTKMFKEASEYVSKASGRELPAWKAIVGSNMFAHESGIHADGALKNPLNYEVFEPSEVGLERQIVIGKHSGKAAIVNKFKEYDIELSQHDADELLVMVRELSVKLKRSLFDKELVQLYKDYTKR</sequence>
<reference evidence="5" key="1">
    <citation type="submission" date="2021-01" db="EMBL/GenBank/DDBJ databases">
        <title>Genome public.</title>
        <authorList>
            <person name="Liu C."/>
            <person name="Sun Q."/>
        </authorList>
    </citation>
    <scope>NUCLEOTIDE SEQUENCE [LARGE SCALE GENOMIC DNA]</scope>
    <source>
        <strain evidence="5">YIM B02505</strain>
    </source>
</reference>
<dbReference type="Pfam" id="PF00682">
    <property type="entry name" value="HMGL-like"/>
    <property type="match status" value="1"/>
</dbReference>
<name>A0ABS1EVY3_9CLOT</name>
<dbReference type="InterPro" id="IPR002034">
    <property type="entry name" value="AIPM/Hcit_synth_CS"/>
</dbReference>
<dbReference type="InterPro" id="IPR054691">
    <property type="entry name" value="LeuA/HCS_post-cat"/>
</dbReference>
<evidence type="ECO:0000256" key="1">
    <source>
        <dbReference type="ARBA" id="ARBA00022679"/>
    </source>
</evidence>
<gene>
    <name evidence="4" type="primary">nifV</name>
    <name evidence="4" type="ORF">JHL18_23205</name>
</gene>
<proteinExistence type="inferred from homology"/>
<keyword evidence="1 2" id="KW-0808">Transferase</keyword>
<organism evidence="4 5">
    <name type="scientific">Clostridium yunnanense</name>
    <dbReference type="NCBI Taxonomy" id="2800325"/>
    <lineage>
        <taxon>Bacteria</taxon>
        <taxon>Bacillati</taxon>
        <taxon>Bacillota</taxon>
        <taxon>Clostridia</taxon>
        <taxon>Eubacteriales</taxon>
        <taxon>Clostridiaceae</taxon>
        <taxon>Clostridium</taxon>
    </lineage>
</organism>
<dbReference type="PANTHER" id="PTHR42880:SF1">
    <property type="entry name" value="ISOPROPYLMALATE_HOMOCITRATE_CITRAMALATE SYNTHASE FAMILY PROTEIN"/>
    <property type="match status" value="1"/>
</dbReference>
<evidence type="ECO:0000256" key="2">
    <source>
        <dbReference type="RuleBase" id="RU003523"/>
    </source>
</evidence>
<dbReference type="Gene3D" id="3.20.20.70">
    <property type="entry name" value="Aldolase class I"/>
    <property type="match status" value="1"/>
</dbReference>
<keyword evidence="5" id="KW-1185">Reference proteome</keyword>
<evidence type="ECO:0000313" key="4">
    <source>
        <dbReference type="EMBL" id="MBK1813529.1"/>
    </source>
</evidence>
<dbReference type="EMBL" id="JAENHN010000065">
    <property type="protein sequence ID" value="MBK1813529.1"/>
    <property type="molecule type" value="Genomic_DNA"/>
</dbReference>
<accession>A0ABS1EVY3</accession>
<dbReference type="PROSITE" id="PS50991">
    <property type="entry name" value="PYR_CT"/>
    <property type="match status" value="1"/>
</dbReference>
<dbReference type="CDD" id="cd07939">
    <property type="entry name" value="DRE_TIM_NifV"/>
    <property type="match status" value="1"/>
</dbReference>
<dbReference type="SUPFAM" id="SSF51569">
    <property type="entry name" value="Aldolase"/>
    <property type="match status" value="1"/>
</dbReference>
<dbReference type="InterPro" id="IPR000891">
    <property type="entry name" value="PYR_CT"/>
</dbReference>
<dbReference type="Pfam" id="PF22617">
    <property type="entry name" value="HCS_D2"/>
    <property type="match status" value="1"/>
</dbReference>
<comment type="caution">
    <text evidence="4">The sequence shown here is derived from an EMBL/GenBank/DDBJ whole genome shotgun (WGS) entry which is preliminary data.</text>
</comment>
<evidence type="ECO:0000259" key="3">
    <source>
        <dbReference type="PROSITE" id="PS50991"/>
    </source>
</evidence>
<dbReference type="PROSITE" id="PS00816">
    <property type="entry name" value="AIPM_HOMOCIT_SYNTH_2"/>
    <property type="match status" value="1"/>
</dbReference>
<dbReference type="Gene3D" id="1.10.238.260">
    <property type="match status" value="1"/>
</dbReference>
<keyword evidence="4" id="KW-0012">Acyltransferase</keyword>
<dbReference type="EC" id="2.3.3.14" evidence="4"/>
<dbReference type="RefSeq" id="WP_200273762.1">
    <property type="nucleotide sequence ID" value="NZ_JAENHN010000065.1"/>
</dbReference>
<dbReference type="GO" id="GO:0004410">
    <property type="term" value="F:homocitrate synthase activity"/>
    <property type="evidence" value="ECO:0007669"/>
    <property type="project" value="UniProtKB-EC"/>
</dbReference>